<dbReference type="NCBIfam" id="NF038161">
    <property type="entry name" value="lant_II_LchA2"/>
    <property type="match status" value="1"/>
</dbReference>
<gene>
    <name evidence="1" type="primary">lanA2</name>
    <name evidence="1" type="ORF">CLVI_10370</name>
</gene>
<evidence type="ECO:0000313" key="2">
    <source>
        <dbReference type="Proteomes" id="UP000239471"/>
    </source>
</evidence>
<protein>
    <submittedName>
        <fullName evidence="1">Lantibiotic lichenicidin A2</fullName>
    </submittedName>
</protein>
<dbReference type="AlphaFoldDB" id="A0A2T0BHB3"/>
<dbReference type="Proteomes" id="UP000239471">
    <property type="component" value="Unassembled WGS sequence"/>
</dbReference>
<keyword evidence="2" id="KW-1185">Reference proteome</keyword>
<accession>A0A2T0BHB3</accession>
<sequence length="58" mass="6030">MSDIKKIIDPAGEINEDELKEVTEVKDATGGISPTVTVAISIAVSASFCPTTKCSSKC</sequence>
<evidence type="ECO:0000313" key="1">
    <source>
        <dbReference type="EMBL" id="PRR83238.1"/>
    </source>
</evidence>
<comment type="caution">
    <text evidence="1">The sequence shown here is derived from an EMBL/GenBank/DDBJ whole genome shotgun (WGS) entry which is preliminary data.</text>
</comment>
<dbReference type="RefSeq" id="WP_170065598.1">
    <property type="nucleotide sequence ID" value="NZ_PVXQ01000008.1"/>
</dbReference>
<organism evidence="1 2">
    <name type="scientific">Clostridium vincentii</name>
    <dbReference type="NCBI Taxonomy" id="52704"/>
    <lineage>
        <taxon>Bacteria</taxon>
        <taxon>Bacillati</taxon>
        <taxon>Bacillota</taxon>
        <taxon>Clostridia</taxon>
        <taxon>Eubacteriales</taxon>
        <taxon>Clostridiaceae</taxon>
        <taxon>Clostridium</taxon>
    </lineage>
</organism>
<proteinExistence type="predicted"/>
<name>A0A2T0BHB3_9CLOT</name>
<dbReference type="EMBL" id="PVXQ01000008">
    <property type="protein sequence ID" value="PRR83238.1"/>
    <property type="molecule type" value="Genomic_DNA"/>
</dbReference>
<reference evidence="1 2" key="1">
    <citation type="submission" date="2018-03" db="EMBL/GenBank/DDBJ databases">
        <title>Genome sequence of Clostridium vincentii DSM 10228.</title>
        <authorList>
            <person name="Poehlein A."/>
            <person name="Daniel R."/>
        </authorList>
    </citation>
    <scope>NUCLEOTIDE SEQUENCE [LARGE SCALE GENOMIC DNA]</scope>
    <source>
        <strain evidence="1 2">DSM 10228</strain>
    </source>
</reference>